<accession>A0ABP6J9D5</accession>
<feature type="region of interest" description="Disordered" evidence="1">
    <location>
        <begin position="33"/>
        <end position="53"/>
    </location>
</feature>
<dbReference type="EMBL" id="BAAAUD010000011">
    <property type="protein sequence ID" value="GAA2926116.1"/>
    <property type="molecule type" value="Genomic_DNA"/>
</dbReference>
<gene>
    <name evidence="2" type="ORF">GCM10010446_08060</name>
</gene>
<dbReference type="Proteomes" id="UP001500403">
    <property type="component" value="Unassembled WGS sequence"/>
</dbReference>
<proteinExistence type="predicted"/>
<comment type="caution">
    <text evidence="2">The sequence shown here is derived from an EMBL/GenBank/DDBJ whole genome shotgun (WGS) entry which is preliminary data.</text>
</comment>
<dbReference type="RefSeq" id="WP_344490707.1">
    <property type="nucleotide sequence ID" value="NZ_BAAAUD010000011.1"/>
</dbReference>
<reference evidence="3" key="1">
    <citation type="journal article" date="2019" name="Int. J. Syst. Evol. Microbiol.">
        <title>The Global Catalogue of Microorganisms (GCM) 10K type strain sequencing project: providing services to taxonomists for standard genome sequencing and annotation.</title>
        <authorList>
            <consortium name="The Broad Institute Genomics Platform"/>
            <consortium name="The Broad Institute Genome Sequencing Center for Infectious Disease"/>
            <person name="Wu L."/>
            <person name="Ma J."/>
        </authorList>
    </citation>
    <scope>NUCLEOTIDE SEQUENCE [LARGE SCALE GENOMIC DNA]</scope>
    <source>
        <strain evidence="3">JCM 9088</strain>
    </source>
</reference>
<evidence type="ECO:0000313" key="3">
    <source>
        <dbReference type="Proteomes" id="UP001500403"/>
    </source>
</evidence>
<protein>
    <submittedName>
        <fullName evidence="2">Uncharacterized protein</fullName>
    </submittedName>
</protein>
<evidence type="ECO:0000256" key="1">
    <source>
        <dbReference type="SAM" id="MobiDB-lite"/>
    </source>
</evidence>
<organism evidence="2 3">
    <name type="scientific">Streptomyces enissocaesilis</name>
    <dbReference type="NCBI Taxonomy" id="332589"/>
    <lineage>
        <taxon>Bacteria</taxon>
        <taxon>Bacillati</taxon>
        <taxon>Actinomycetota</taxon>
        <taxon>Actinomycetes</taxon>
        <taxon>Kitasatosporales</taxon>
        <taxon>Streptomycetaceae</taxon>
        <taxon>Streptomyces</taxon>
        <taxon>Streptomyces rochei group</taxon>
    </lineage>
</organism>
<evidence type="ECO:0000313" key="2">
    <source>
        <dbReference type="EMBL" id="GAA2926116.1"/>
    </source>
</evidence>
<sequence>MTDQLGGPDSDPMNQAAVGKLTVFTMSDFSWSDRRYDRTRPGRPFARSPAHRA</sequence>
<keyword evidence="3" id="KW-1185">Reference proteome</keyword>
<name>A0ABP6J9D5_9ACTN</name>